<feature type="compositionally biased region" description="Basic and acidic residues" evidence="3">
    <location>
        <begin position="164"/>
        <end position="173"/>
    </location>
</feature>
<dbReference type="Pfam" id="PF13855">
    <property type="entry name" value="LRR_8"/>
    <property type="match status" value="1"/>
</dbReference>
<dbReference type="EMBL" id="JAUTXT010000002">
    <property type="protein sequence ID" value="KAK3679302.1"/>
    <property type="molecule type" value="Genomic_DNA"/>
</dbReference>
<dbReference type="PANTHER" id="PTHR48051:SF1">
    <property type="entry name" value="RAS SUPPRESSOR PROTEIN 1"/>
    <property type="match status" value="1"/>
</dbReference>
<name>A0AAE0WWI2_9PEZI</name>
<feature type="region of interest" description="Disordered" evidence="3">
    <location>
        <begin position="500"/>
        <end position="521"/>
    </location>
</feature>
<keyword evidence="5" id="KW-1185">Reference proteome</keyword>
<feature type="compositionally biased region" description="Low complexity" evidence="3">
    <location>
        <begin position="373"/>
        <end position="389"/>
    </location>
</feature>
<feature type="compositionally biased region" description="Polar residues" evidence="3">
    <location>
        <begin position="56"/>
        <end position="65"/>
    </location>
</feature>
<evidence type="ECO:0000313" key="4">
    <source>
        <dbReference type="EMBL" id="KAK3679302.1"/>
    </source>
</evidence>
<proteinExistence type="predicted"/>
<dbReference type="GO" id="GO:0005737">
    <property type="term" value="C:cytoplasm"/>
    <property type="evidence" value="ECO:0007669"/>
    <property type="project" value="TreeGrafter"/>
</dbReference>
<reference evidence="4" key="1">
    <citation type="submission" date="2023-07" db="EMBL/GenBank/DDBJ databases">
        <title>Black Yeasts Isolated from many extreme environments.</title>
        <authorList>
            <person name="Coleine C."/>
            <person name="Stajich J.E."/>
            <person name="Selbmann L."/>
        </authorList>
    </citation>
    <scope>NUCLEOTIDE SEQUENCE</scope>
    <source>
        <strain evidence="4">CCFEE 5485</strain>
    </source>
</reference>
<dbReference type="InterPro" id="IPR032675">
    <property type="entry name" value="LRR_dom_sf"/>
</dbReference>
<dbReference type="Proteomes" id="UP001274830">
    <property type="component" value="Unassembled WGS sequence"/>
</dbReference>
<dbReference type="PANTHER" id="PTHR48051">
    <property type="match status" value="1"/>
</dbReference>
<evidence type="ECO:0000256" key="3">
    <source>
        <dbReference type="SAM" id="MobiDB-lite"/>
    </source>
</evidence>
<dbReference type="InterPro" id="IPR050216">
    <property type="entry name" value="LRR_domain-containing"/>
</dbReference>
<evidence type="ECO:0000256" key="2">
    <source>
        <dbReference type="ARBA" id="ARBA00022737"/>
    </source>
</evidence>
<dbReference type="Pfam" id="PF12799">
    <property type="entry name" value="LRR_4"/>
    <property type="match status" value="1"/>
</dbReference>
<feature type="compositionally biased region" description="Polar residues" evidence="3">
    <location>
        <begin position="308"/>
        <end position="322"/>
    </location>
</feature>
<feature type="compositionally biased region" description="Polar residues" evidence="3">
    <location>
        <begin position="277"/>
        <end position="286"/>
    </location>
</feature>
<protein>
    <recommendedName>
        <fullName evidence="6">L domain-like protein</fullName>
    </recommendedName>
</protein>
<feature type="compositionally biased region" description="Polar residues" evidence="3">
    <location>
        <begin position="344"/>
        <end position="372"/>
    </location>
</feature>
<dbReference type="InterPro" id="IPR025875">
    <property type="entry name" value="Leu-rich_rpt_4"/>
</dbReference>
<feature type="compositionally biased region" description="Polar residues" evidence="3">
    <location>
        <begin position="214"/>
        <end position="243"/>
    </location>
</feature>
<evidence type="ECO:0008006" key="6">
    <source>
        <dbReference type="Google" id="ProtNLM"/>
    </source>
</evidence>
<gene>
    <name evidence="4" type="ORF">LTR78_000863</name>
</gene>
<accession>A0AAE0WWI2</accession>
<dbReference type="InterPro" id="IPR001611">
    <property type="entry name" value="Leu-rich_rpt"/>
</dbReference>
<evidence type="ECO:0000256" key="1">
    <source>
        <dbReference type="ARBA" id="ARBA00022614"/>
    </source>
</evidence>
<sequence length="1043" mass="112137">MDASTTTRPTGIPRFCKLPVPNSKRPSQPLPPSSNVLDNYRPTAATPKLQKRASHASLNLATQAVSRDPSPARAANEPKPSGLAASRYGHKPPTGTLRGLARPSSRGNQQRAPQPYAKPGHQAENEENDQLGTLKVFRAASRQGFTDDPSPVEYDESVWTTDEELYRPKDRTKSRPSLSDRTIESLQQVPSTPKDRRQSSFFSQVESPMGPPGRSTSALSRNGSNTSRPGTSDGSSYFNNAQPMSPLKRAPASAKPASRIGSGGFGFTPASAKRRSASTAFSSKLQNGFEPTLPPPRSPSPAKRGLPSLSSSVGPTQRSLVGSKTLAARPSKPRPALADAFGPASSSKSNGVTSATPTSDNATPAKRVTSNPSSSSSAALREQIAAAKAAVRKEKAKNDSPLQQHTAQLEDFGTMPNADPFNLAPKNPKHVLKNRIKAAWTTGRLNIAALELKHIPEEVLGMFDAKAMEDGNVNWAEVVDLTKFVAADDELEVLDETLFPDKSAEELEEEEDGRGNSFGGLESLDLHSNKLQTLPLGLRRLERLTSLNLAHNKLDNTCLEVITQIATLKDLNLGHNSLSGNLPSSISSLTALETLDIQSNRLLGLPEALRELLSLRTLNVAGNQLTALPLEALQQVPLLEIDASSNMIIGSLFPLGGTSGHPTLKSLNVANNSIAALSFSPFLGLPALRSLDVTNNHLTSLPDVSGWTEMLTLMAGDNKIVEVPQGFAALRRLRTANFGSNEIRVLGPEIARMESLNSLVLAANPLKEKKFLTMTASDIKEVLTARLEPVSGGEADEEGLSDPETVIGIPNGITNAKASIWTVSATGILDLTNKNLSDDSNDRLGSVLKSNEVRDLRFSENSLTCVPPALWLGQDLQVLDLSNNAAFDGSDYFSAELELPVLQELNLAFCRLTSLQPLREQLVAPALKKLNLTANKLSGPVPTLRETFPQVAELYLKDNRFSSVSALALRSLHTVELTGNELASLPAELGLLWEQGLRHFEVGGNPFRVPGRAVLGKGTEAVLRWLRDRLPVSDGVREIEELD</sequence>
<dbReference type="SUPFAM" id="SSF52047">
    <property type="entry name" value="RNI-like"/>
    <property type="match status" value="1"/>
</dbReference>
<dbReference type="InterPro" id="IPR003591">
    <property type="entry name" value="Leu-rich_rpt_typical-subtyp"/>
</dbReference>
<dbReference type="Gene3D" id="3.80.10.10">
    <property type="entry name" value="Ribonuclease Inhibitor"/>
    <property type="match status" value="2"/>
</dbReference>
<comment type="caution">
    <text evidence="4">The sequence shown here is derived from an EMBL/GenBank/DDBJ whole genome shotgun (WGS) entry which is preliminary data.</text>
</comment>
<organism evidence="4 5">
    <name type="scientific">Recurvomyces mirabilis</name>
    <dbReference type="NCBI Taxonomy" id="574656"/>
    <lineage>
        <taxon>Eukaryota</taxon>
        <taxon>Fungi</taxon>
        <taxon>Dikarya</taxon>
        <taxon>Ascomycota</taxon>
        <taxon>Pezizomycotina</taxon>
        <taxon>Dothideomycetes</taxon>
        <taxon>Dothideomycetidae</taxon>
        <taxon>Mycosphaerellales</taxon>
        <taxon>Teratosphaeriaceae</taxon>
        <taxon>Recurvomyces</taxon>
    </lineage>
</organism>
<feature type="region of interest" description="Disordered" evidence="3">
    <location>
        <begin position="1"/>
        <end position="403"/>
    </location>
</feature>
<dbReference type="AlphaFoldDB" id="A0AAE0WWI2"/>
<evidence type="ECO:0000313" key="5">
    <source>
        <dbReference type="Proteomes" id="UP001274830"/>
    </source>
</evidence>
<keyword evidence="1" id="KW-0433">Leucine-rich repeat</keyword>
<dbReference type="SUPFAM" id="SSF52058">
    <property type="entry name" value="L domain-like"/>
    <property type="match status" value="1"/>
</dbReference>
<dbReference type="PROSITE" id="PS51450">
    <property type="entry name" value="LRR"/>
    <property type="match status" value="2"/>
</dbReference>
<dbReference type="SMART" id="SM00369">
    <property type="entry name" value="LRR_TYP"/>
    <property type="match status" value="8"/>
</dbReference>
<dbReference type="SMART" id="SM00364">
    <property type="entry name" value="LRR_BAC"/>
    <property type="match status" value="4"/>
</dbReference>
<keyword evidence="2" id="KW-0677">Repeat</keyword>
<feature type="compositionally biased region" description="Polar residues" evidence="3">
    <location>
        <begin position="175"/>
        <end position="191"/>
    </location>
</feature>